<comment type="caution">
    <text evidence="1">The sequence shown here is derived from an EMBL/GenBank/DDBJ whole genome shotgun (WGS) entry which is preliminary data.</text>
</comment>
<evidence type="ECO:0000313" key="1">
    <source>
        <dbReference type="EMBL" id="MUG47846.1"/>
    </source>
</evidence>
<dbReference type="AlphaFoldDB" id="A0A7X2Z6P3"/>
<dbReference type="Gene3D" id="1.10.30.50">
    <property type="match status" value="1"/>
</dbReference>
<organism evidence="1 2">
    <name type="scientific">Paenibacillus woosongensis</name>
    <dbReference type="NCBI Taxonomy" id="307580"/>
    <lineage>
        <taxon>Bacteria</taxon>
        <taxon>Bacillati</taxon>
        <taxon>Bacillota</taxon>
        <taxon>Bacilli</taxon>
        <taxon>Bacillales</taxon>
        <taxon>Paenibacillaceae</taxon>
        <taxon>Paenibacillus</taxon>
    </lineage>
</organism>
<evidence type="ECO:0000313" key="2">
    <source>
        <dbReference type="Proteomes" id="UP000447876"/>
    </source>
</evidence>
<reference evidence="1 2" key="1">
    <citation type="submission" date="2019-11" db="EMBL/GenBank/DDBJ databases">
        <title>Draft genome sequences of five Paenibacillus species of dairy origin.</title>
        <authorList>
            <person name="Olajide A.M."/>
            <person name="Chen S."/>
            <person name="Lapointe G."/>
        </authorList>
    </citation>
    <scope>NUCLEOTIDE SEQUENCE [LARGE SCALE GENOMIC DNA]</scope>
    <source>
        <strain evidence="1 2">12CR55</strain>
    </source>
</reference>
<evidence type="ECO:0008006" key="3">
    <source>
        <dbReference type="Google" id="ProtNLM"/>
    </source>
</evidence>
<dbReference type="OrthoDB" id="9816185at2"/>
<sequence>MIKINDAGHANIKKEHLSYFKKQGLDLLRKYAGQKYKHPFEKKVMEYLRDNYEKVLIGNPEVLADTIITINKLTSGHPFSKTTNRKLQAVFDYDIFSNRSPGVKGTNWGGYLLVKNLGVGTCPYCNRQYITTIRNRVRRKKGTRKSLWEGQTRGTLDHFYDKKRYPYLAISLYNLIPSCKVCNSDFKGRQEMTMTDFIHPYKEEFGSEVRFTIVPNGGTAGQPYDVTFLLGNNTEEFHIDFRYLSPDPDFTRRAKQNIELFKIKELYNFHKEEVRELLQKSQHYTSDYIDTILSQSGTLFNSREEVVRFVIGNFAHGANHDRRTLSKFTSDIADELGLLKYLDTR</sequence>
<dbReference type="RefSeq" id="WP_155613217.1">
    <property type="nucleotide sequence ID" value="NZ_WNZW01000016.1"/>
</dbReference>
<proteinExistence type="predicted"/>
<name>A0A7X2Z6P3_9BACL</name>
<protein>
    <recommendedName>
        <fullName evidence="3">HNH endonuclease</fullName>
    </recommendedName>
</protein>
<gene>
    <name evidence="1" type="ORF">GNP95_23145</name>
</gene>
<accession>A0A7X2Z6P3</accession>
<dbReference type="EMBL" id="WNZW01000016">
    <property type="protein sequence ID" value="MUG47846.1"/>
    <property type="molecule type" value="Genomic_DNA"/>
</dbReference>
<dbReference type="Proteomes" id="UP000447876">
    <property type="component" value="Unassembled WGS sequence"/>
</dbReference>